<dbReference type="FunFam" id="3.20.20.100:FF:000011">
    <property type="entry name" value="Aldo/keto reductase"/>
    <property type="match status" value="1"/>
</dbReference>
<gene>
    <name evidence="3" type="ORF">CHC_T00010069001</name>
</gene>
<organism evidence="3 4">
    <name type="scientific">Chondrus crispus</name>
    <name type="common">Carrageen Irish moss</name>
    <name type="synonym">Polymorpha crispa</name>
    <dbReference type="NCBI Taxonomy" id="2769"/>
    <lineage>
        <taxon>Eukaryota</taxon>
        <taxon>Rhodophyta</taxon>
        <taxon>Florideophyceae</taxon>
        <taxon>Rhodymeniophycidae</taxon>
        <taxon>Gigartinales</taxon>
        <taxon>Gigartinaceae</taxon>
        <taxon>Chondrus</taxon>
    </lineage>
</organism>
<dbReference type="KEGG" id="ccp:CHC_T00010069001"/>
<feature type="region of interest" description="Disordered" evidence="1">
    <location>
        <begin position="1"/>
        <end position="25"/>
    </location>
</feature>
<dbReference type="GO" id="GO:0005829">
    <property type="term" value="C:cytosol"/>
    <property type="evidence" value="ECO:0007669"/>
    <property type="project" value="TreeGrafter"/>
</dbReference>
<protein>
    <submittedName>
        <fullName evidence="3">L-galactose dehydrogenase</fullName>
    </submittedName>
</protein>
<dbReference type="Gramene" id="CDF36205">
    <property type="protein sequence ID" value="CDF36205"/>
    <property type="gene ID" value="CHC_T00010069001"/>
</dbReference>
<evidence type="ECO:0000313" key="4">
    <source>
        <dbReference type="Proteomes" id="UP000012073"/>
    </source>
</evidence>
<dbReference type="Gene3D" id="3.20.20.100">
    <property type="entry name" value="NADP-dependent oxidoreductase domain"/>
    <property type="match status" value="1"/>
</dbReference>
<dbReference type="CDD" id="cd19163">
    <property type="entry name" value="AKR_galDH"/>
    <property type="match status" value="1"/>
</dbReference>
<dbReference type="Pfam" id="PF00248">
    <property type="entry name" value="Aldo_ket_red"/>
    <property type="match status" value="1"/>
</dbReference>
<sequence>MERKNVGAADGGVSPESRSELGTTGIQVSPIGFGASTLGNEFGLVSEESGIHAVHEALRRGINFFDVSPYYGRTRAETVLGKALRGIPRDSYVLGTKVGRYDTDKFDFSAERVTQSVQESMERLGVEHLDIIHCHDIEFAKDIDQIATETIPALNKLKAEGKVKAIGITGYPLEVFPYVLSCAEPGSIDVVLSYCNYCLQNDRLSLMLDGLKRHGVGVVNASALSMGMLTPKGPPEWHPADKDTKEAAKKASAYCNSRGSDLATVALQYAMRSRSGRIASTLVGIDSVGTLKKNLALLSSEPDWDLIHDVQDIFKDVHNRRWDSGHYLGYQG</sequence>
<dbReference type="OMA" id="DYDNMFD"/>
<dbReference type="InterPro" id="IPR044479">
    <property type="entry name" value="LGALDH-like"/>
</dbReference>
<dbReference type="PANTHER" id="PTHR42686">
    <property type="entry name" value="GH17980P-RELATED"/>
    <property type="match status" value="1"/>
</dbReference>
<evidence type="ECO:0000259" key="2">
    <source>
        <dbReference type="Pfam" id="PF00248"/>
    </source>
</evidence>
<accession>R7QFK5</accession>
<dbReference type="InterPro" id="IPR036812">
    <property type="entry name" value="NAD(P)_OxRdtase_dom_sf"/>
</dbReference>
<feature type="domain" description="NADP-dependent oxidoreductase" evidence="2">
    <location>
        <begin position="30"/>
        <end position="299"/>
    </location>
</feature>
<name>R7QFK5_CHOCR</name>
<keyword evidence="4" id="KW-1185">Reference proteome</keyword>
<dbReference type="InterPro" id="IPR020471">
    <property type="entry name" value="AKR"/>
</dbReference>
<reference evidence="4" key="1">
    <citation type="journal article" date="2013" name="Proc. Natl. Acad. Sci. U.S.A.">
        <title>Genome structure and metabolic features in the red seaweed Chondrus crispus shed light on evolution of the Archaeplastida.</title>
        <authorList>
            <person name="Collen J."/>
            <person name="Porcel B."/>
            <person name="Carre W."/>
            <person name="Ball S.G."/>
            <person name="Chaparro C."/>
            <person name="Tonon T."/>
            <person name="Barbeyron T."/>
            <person name="Michel G."/>
            <person name="Noel B."/>
            <person name="Valentin K."/>
            <person name="Elias M."/>
            <person name="Artiguenave F."/>
            <person name="Arun A."/>
            <person name="Aury J.M."/>
            <person name="Barbosa-Neto J.F."/>
            <person name="Bothwell J.H."/>
            <person name="Bouget F.Y."/>
            <person name="Brillet L."/>
            <person name="Cabello-Hurtado F."/>
            <person name="Capella-Gutierrez S."/>
            <person name="Charrier B."/>
            <person name="Cladiere L."/>
            <person name="Cock J.M."/>
            <person name="Coelho S.M."/>
            <person name="Colleoni C."/>
            <person name="Czjzek M."/>
            <person name="Da Silva C."/>
            <person name="Delage L."/>
            <person name="Denoeud F."/>
            <person name="Deschamps P."/>
            <person name="Dittami S.M."/>
            <person name="Gabaldon T."/>
            <person name="Gachon C.M."/>
            <person name="Groisillier A."/>
            <person name="Herve C."/>
            <person name="Jabbari K."/>
            <person name="Katinka M."/>
            <person name="Kloareg B."/>
            <person name="Kowalczyk N."/>
            <person name="Labadie K."/>
            <person name="Leblanc C."/>
            <person name="Lopez P.J."/>
            <person name="McLachlan D.H."/>
            <person name="Meslet-Cladiere L."/>
            <person name="Moustafa A."/>
            <person name="Nehr Z."/>
            <person name="Nyvall Collen P."/>
            <person name="Panaud O."/>
            <person name="Partensky F."/>
            <person name="Poulain J."/>
            <person name="Rensing S.A."/>
            <person name="Rousvoal S."/>
            <person name="Samson G."/>
            <person name="Symeonidi A."/>
            <person name="Weissenbach J."/>
            <person name="Zambounis A."/>
            <person name="Wincker P."/>
            <person name="Boyen C."/>
        </authorList>
    </citation>
    <scope>NUCLEOTIDE SEQUENCE [LARGE SCALE GENOMIC DNA]</scope>
    <source>
        <strain evidence="4">cv. Stackhouse</strain>
    </source>
</reference>
<dbReference type="AlphaFoldDB" id="R7QFK5"/>
<dbReference type="SUPFAM" id="SSF51430">
    <property type="entry name" value="NAD(P)-linked oxidoreductase"/>
    <property type="match status" value="1"/>
</dbReference>
<dbReference type="PhylomeDB" id="R7QFK5"/>
<dbReference type="GeneID" id="17323738"/>
<evidence type="ECO:0000256" key="1">
    <source>
        <dbReference type="SAM" id="MobiDB-lite"/>
    </source>
</evidence>
<proteinExistence type="predicted"/>
<dbReference type="OrthoDB" id="48988at2759"/>
<dbReference type="GO" id="GO:0010349">
    <property type="term" value="F:L-galactose dehydrogenase activity"/>
    <property type="evidence" value="ECO:0007669"/>
    <property type="project" value="InterPro"/>
</dbReference>
<evidence type="ECO:0000313" key="3">
    <source>
        <dbReference type="EMBL" id="CDF36205.1"/>
    </source>
</evidence>
<dbReference type="PANTHER" id="PTHR42686:SF1">
    <property type="entry name" value="GH17980P-RELATED"/>
    <property type="match status" value="1"/>
</dbReference>
<dbReference type="EMBL" id="HG001766">
    <property type="protein sequence ID" value="CDF36205.1"/>
    <property type="molecule type" value="Genomic_DNA"/>
</dbReference>
<dbReference type="Proteomes" id="UP000012073">
    <property type="component" value="Unassembled WGS sequence"/>
</dbReference>
<dbReference type="RefSeq" id="XP_005716024.1">
    <property type="nucleotide sequence ID" value="XM_005715967.1"/>
</dbReference>
<dbReference type="STRING" id="2769.R7QFK5"/>
<dbReference type="InterPro" id="IPR023210">
    <property type="entry name" value="NADP_OxRdtase_dom"/>
</dbReference>